<organism evidence="1">
    <name type="scientific">Arundo donax</name>
    <name type="common">Giant reed</name>
    <name type="synonym">Donax arundinaceus</name>
    <dbReference type="NCBI Taxonomy" id="35708"/>
    <lineage>
        <taxon>Eukaryota</taxon>
        <taxon>Viridiplantae</taxon>
        <taxon>Streptophyta</taxon>
        <taxon>Embryophyta</taxon>
        <taxon>Tracheophyta</taxon>
        <taxon>Spermatophyta</taxon>
        <taxon>Magnoliopsida</taxon>
        <taxon>Liliopsida</taxon>
        <taxon>Poales</taxon>
        <taxon>Poaceae</taxon>
        <taxon>PACMAD clade</taxon>
        <taxon>Arundinoideae</taxon>
        <taxon>Arundineae</taxon>
        <taxon>Arundo</taxon>
    </lineage>
</organism>
<dbReference type="AlphaFoldDB" id="A0A0A9D0K8"/>
<dbReference type="EMBL" id="GBRH01217682">
    <property type="protein sequence ID" value="JAD80213.1"/>
    <property type="molecule type" value="Transcribed_RNA"/>
</dbReference>
<accession>A0A0A9D0K8</accession>
<protein>
    <submittedName>
        <fullName evidence="1">Uncharacterized protein</fullName>
    </submittedName>
</protein>
<reference evidence="1" key="1">
    <citation type="submission" date="2014-09" db="EMBL/GenBank/DDBJ databases">
        <authorList>
            <person name="Magalhaes I.L.F."/>
            <person name="Oliveira U."/>
            <person name="Santos F.R."/>
            <person name="Vidigal T.H.D.A."/>
            <person name="Brescovit A.D."/>
            <person name="Santos A.J."/>
        </authorList>
    </citation>
    <scope>NUCLEOTIDE SEQUENCE</scope>
    <source>
        <tissue evidence="1">Shoot tissue taken approximately 20 cm above the soil surface</tissue>
    </source>
</reference>
<evidence type="ECO:0000313" key="1">
    <source>
        <dbReference type="EMBL" id="JAD80213.1"/>
    </source>
</evidence>
<reference evidence="1" key="2">
    <citation type="journal article" date="2015" name="Data Brief">
        <title>Shoot transcriptome of the giant reed, Arundo donax.</title>
        <authorList>
            <person name="Barrero R.A."/>
            <person name="Guerrero F.D."/>
            <person name="Moolhuijzen P."/>
            <person name="Goolsby J.A."/>
            <person name="Tidwell J."/>
            <person name="Bellgard S.E."/>
            <person name="Bellgard M.I."/>
        </authorList>
    </citation>
    <scope>NUCLEOTIDE SEQUENCE</scope>
    <source>
        <tissue evidence="1">Shoot tissue taken approximately 20 cm above the soil surface</tissue>
    </source>
</reference>
<sequence length="63" mass="7358">MGNYQTHNRNETTLGNVSYHERCNRMPFLCSASSQHQVINITESEFYGQIIKLFNLNILCLHK</sequence>
<proteinExistence type="predicted"/>
<name>A0A0A9D0K8_ARUDO</name>